<dbReference type="InterPro" id="IPR013128">
    <property type="entry name" value="Peptidase_C1A"/>
</dbReference>
<dbReference type="FunFam" id="2.40.50.170:FF:000001">
    <property type="entry name" value="Cathepsin L1"/>
    <property type="match status" value="1"/>
</dbReference>
<sequence>IMKVTVLLAVVLFAGCCSAMQLNQQHVSLFQTWKNLWKKVYQTVEEEEQKMATWFNNWNKISEHNMQYSLKQKSYRLEMNEYGDLTSEEFSSMMNGYRNDIRLKRKSTGGSTYLNLLSFGSQIQLPTLVDWRKHGLVTPVKNQGQCGSCWSFSATGSLEGQHKKKTGKLVSLSEQNLIDCSTPEGNDGCNGGLMDQAFKYIKIQGGIDTEAYYPYEAKDDTCRFNITDSGATDTGFVDIKSGDEEMLKEAAATVGPISVAIDASHTSFQFYSNGVYSETACSSTMLDHGVLVVGYGTENGKDYWLVKNSWGEGWGEAGYIKMSRNADNQCGIATQASYPLV</sequence>
<dbReference type="FunCoup" id="F6T6N4">
    <property type="interactions" value="1"/>
</dbReference>
<keyword evidence="7" id="KW-1015">Disulfide bond</keyword>
<evidence type="ECO:0000256" key="8">
    <source>
        <dbReference type="SAM" id="SignalP"/>
    </source>
</evidence>
<dbReference type="InterPro" id="IPR000169">
    <property type="entry name" value="Pept_cys_AS"/>
</dbReference>
<dbReference type="InterPro" id="IPR038765">
    <property type="entry name" value="Papain-like_cys_pep_sf"/>
</dbReference>
<evidence type="ECO:0000256" key="5">
    <source>
        <dbReference type="ARBA" id="ARBA00022807"/>
    </source>
</evidence>
<feature type="signal peptide" evidence="8">
    <location>
        <begin position="1"/>
        <end position="19"/>
    </location>
</feature>
<reference evidence="11" key="4">
    <citation type="submission" date="2025-09" db="UniProtKB">
        <authorList>
            <consortium name="Ensembl"/>
        </authorList>
    </citation>
    <scope>IDENTIFICATION</scope>
</reference>
<evidence type="ECO:0000259" key="10">
    <source>
        <dbReference type="SMART" id="SM00848"/>
    </source>
</evidence>
<dbReference type="GeneTree" id="ENSGT00940000174037"/>
<dbReference type="PROSITE" id="PS00639">
    <property type="entry name" value="THIOL_PROTEASE_HIS"/>
    <property type="match status" value="1"/>
</dbReference>
<dbReference type="Ensembl" id="ENSCINT00000015731.3">
    <property type="protein sequence ID" value="ENSCINP00000015731.3"/>
    <property type="gene ID" value="ENSCING00000012592.2"/>
</dbReference>
<accession>F6T6N4</accession>
<dbReference type="InterPro" id="IPR039417">
    <property type="entry name" value="Peptidase_C1A_papain-like"/>
</dbReference>
<dbReference type="Pfam" id="PF00112">
    <property type="entry name" value="Peptidase_C1"/>
    <property type="match status" value="1"/>
</dbReference>
<dbReference type="GO" id="GO:0031410">
    <property type="term" value="C:cytoplasmic vesicle"/>
    <property type="evidence" value="ECO:0007669"/>
    <property type="project" value="UniProtKB-ARBA"/>
</dbReference>
<dbReference type="GO" id="GO:0012505">
    <property type="term" value="C:endomembrane system"/>
    <property type="evidence" value="ECO:0007669"/>
    <property type="project" value="UniProtKB-ARBA"/>
</dbReference>
<evidence type="ECO:0000256" key="1">
    <source>
        <dbReference type="ARBA" id="ARBA00008455"/>
    </source>
</evidence>
<evidence type="ECO:0000256" key="4">
    <source>
        <dbReference type="ARBA" id="ARBA00022801"/>
    </source>
</evidence>
<dbReference type="Gene3D" id="3.90.70.10">
    <property type="entry name" value="Cysteine proteinases"/>
    <property type="match status" value="1"/>
</dbReference>
<dbReference type="InterPro" id="IPR025660">
    <property type="entry name" value="Pept_his_AS"/>
</dbReference>
<evidence type="ECO:0000259" key="9">
    <source>
        <dbReference type="SMART" id="SM00645"/>
    </source>
</evidence>
<organism evidence="11 12">
    <name type="scientific">Ciona intestinalis</name>
    <name type="common">Transparent sea squirt</name>
    <name type="synonym">Ascidia intestinalis</name>
    <dbReference type="NCBI Taxonomy" id="7719"/>
    <lineage>
        <taxon>Eukaryota</taxon>
        <taxon>Metazoa</taxon>
        <taxon>Chordata</taxon>
        <taxon>Tunicata</taxon>
        <taxon>Ascidiacea</taxon>
        <taxon>Phlebobranchia</taxon>
        <taxon>Cionidae</taxon>
        <taxon>Ciona</taxon>
    </lineage>
</organism>
<dbReference type="Proteomes" id="UP000008144">
    <property type="component" value="Chromosome 3"/>
</dbReference>
<dbReference type="GO" id="GO:0005615">
    <property type="term" value="C:extracellular space"/>
    <property type="evidence" value="ECO:0000318"/>
    <property type="project" value="GO_Central"/>
</dbReference>
<keyword evidence="4" id="KW-0378">Hydrolase</keyword>
<dbReference type="InterPro" id="IPR000668">
    <property type="entry name" value="Peptidase_C1A_C"/>
</dbReference>
<dbReference type="InParanoid" id="F6T6N4"/>
<name>F6T6N4_CIOIN</name>
<dbReference type="InterPro" id="IPR025661">
    <property type="entry name" value="Pept_asp_AS"/>
</dbReference>
<dbReference type="AlphaFoldDB" id="F6T6N4"/>
<comment type="similarity">
    <text evidence="1">Belongs to the peptidase C1 family.</text>
</comment>
<feature type="domain" description="Peptidase C1A papain C-terminal" evidence="9">
    <location>
        <begin position="125"/>
        <end position="340"/>
    </location>
</feature>
<evidence type="ECO:0000256" key="3">
    <source>
        <dbReference type="ARBA" id="ARBA00022729"/>
    </source>
</evidence>
<evidence type="ECO:0000256" key="2">
    <source>
        <dbReference type="ARBA" id="ARBA00022670"/>
    </source>
</evidence>
<dbReference type="SMART" id="SM00645">
    <property type="entry name" value="Pept_C1"/>
    <property type="match status" value="1"/>
</dbReference>
<evidence type="ECO:0000313" key="12">
    <source>
        <dbReference type="Proteomes" id="UP000008144"/>
    </source>
</evidence>
<dbReference type="PROSITE" id="PS00139">
    <property type="entry name" value="THIOL_PROTEASE_CYS"/>
    <property type="match status" value="1"/>
</dbReference>
<protein>
    <submittedName>
        <fullName evidence="11">Cathepsin L1</fullName>
    </submittedName>
</protein>
<dbReference type="SMART" id="SM00848">
    <property type="entry name" value="Inhibitor_I29"/>
    <property type="match status" value="1"/>
</dbReference>
<dbReference type="FunFam" id="3.90.70.10:FF:000006">
    <property type="entry name" value="Cathepsin S"/>
    <property type="match status" value="1"/>
</dbReference>
<reference evidence="11" key="2">
    <citation type="journal article" date="2008" name="Genome Biol.">
        <title>Improved genome assembly and evidence-based global gene model set for the chordate Ciona intestinalis: new insight into intron and operon populations.</title>
        <authorList>
            <person name="Satou Y."/>
            <person name="Mineta K."/>
            <person name="Ogasawara M."/>
            <person name="Sasakura Y."/>
            <person name="Shoguchi E."/>
            <person name="Ueno K."/>
            <person name="Yamada L."/>
            <person name="Matsumoto J."/>
            <person name="Wasserscheid J."/>
            <person name="Dewar K."/>
            <person name="Wiley G.B."/>
            <person name="Macmil S.L."/>
            <person name="Roe B.A."/>
            <person name="Zeller R.W."/>
            <person name="Hastings K.E."/>
            <person name="Lemaire P."/>
            <person name="Lindquist E."/>
            <person name="Endo T."/>
            <person name="Hotta K."/>
            <person name="Inaba K."/>
        </authorList>
    </citation>
    <scope>NUCLEOTIDE SEQUENCE [LARGE SCALE GENOMIC DNA]</scope>
    <source>
        <strain evidence="11">wild type</strain>
    </source>
</reference>
<dbReference type="OMA" id="HEGWMTE"/>
<dbReference type="GO" id="GO:0005767">
    <property type="term" value="C:secondary lysosome"/>
    <property type="evidence" value="ECO:0007669"/>
    <property type="project" value="UniProtKB-ARBA"/>
</dbReference>
<dbReference type="STRING" id="7719.ENSCINP00000015731"/>
<dbReference type="GO" id="GO:0004197">
    <property type="term" value="F:cysteine-type endopeptidase activity"/>
    <property type="evidence" value="ECO:0000318"/>
    <property type="project" value="GO_Central"/>
</dbReference>
<dbReference type="SUPFAM" id="SSF54001">
    <property type="entry name" value="Cysteine proteinases"/>
    <property type="match status" value="1"/>
</dbReference>
<dbReference type="PRINTS" id="PR00705">
    <property type="entry name" value="PAPAIN"/>
</dbReference>
<keyword evidence="5" id="KW-0788">Thiol protease</keyword>
<feature type="domain" description="Cathepsin propeptide inhibitor" evidence="10">
    <location>
        <begin position="30"/>
        <end position="90"/>
    </location>
</feature>
<evidence type="ECO:0000256" key="6">
    <source>
        <dbReference type="ARBA" id="ARBA00023145"/>
    </source>
</evidence>
<keyword evidence="6" id="KW-0865">Zymogen</keyword>
<evidence type="ECO:0000256" key="7">
    <source>
        <dbReference type="ARBA" id="ARBA00023157"/>
    </source>
</evidence>
<feature type="chain" id="PRO_5018742407" evidence="8">
    <location>
        <begin position="20"/>
        <end position="341"/>
    </location>
</feature>
<evidence type="ECO:0000313" key="11">
    <source>
        <dbReference type="Ensembl" id="ENSCINP00000015731.3"/>
    </source>
</evidence>
<keyword evidence="12" id="KW-1185">Reference proteome</keyword>
<dbReference type="InterPro" id="IPR013201">
    <property type="entry name" value="Prot_inhib_I29"/>
</dbReference>
<dbReference type="Pfam" id="PF08246">
    <property type="entry name" value="Inhibitor_I29"/>
    <property type="match status" value="1"/>
</dbReference>
<dbReference type="PANTHER" id="PTHR12411">
    <property type="entry name" value="CYSTEINE PROTEASE FAMILY C1-RELATED"/>
    <property type="match status" value="1"/>
</dbReference>
<dbReference type="CDD" id="cd02248">
    <property type="entry name" value="Peptidase_C1A"/>
    <property type="match status" value="1"/>
</dbReference>
<gene>
    <name evidence="11" type="primary">LOC100179909</name>
</gene>
<keyword evidence="2" id="KW-0645">Protease</keyword>
<proteinExistence type="inferred from homology"/>
<dbReference type="HOGENOM" id="CLU_012184_1_2_1"/>
<reference evidence="12" key="1">
    <citation type="journal article" date="2002" name="Science">
        <title>The draft genome of Ciona intestinalis: insights into chordate and vertebrate origins.</title>
        <authorList>
            <person name="Dehal P."/>
            <person name="Satou Y."/>
            <person name="Campbell R.K."/>
            <person name="Chapman J."/>
            <person name="Degnan B."/>
            <person name="De Tomaso A."/>
            <person name="Davidson B."/>
            <person name="Di Gregorio A."/>
            <person name="Gelpke M."/>
            <person name="Goodstein D.M."/>
            <person name="Harafuji N."/>
            <person name="Hastings K.E."/>
            <person name="Ho I."/>
            <person name="Hotta K."/>
            <person name="Huang W."/>
            <person name="Kawashima T."/>
            <person name="Lemaire P."/>
            <person name="Martinez D."/>
            <person name="Meinertzhagen I.A."/>
            <person name="Necula S."/>
            <person name="Nonaka M."/>
            <person name="Putnam N."/>
            <person name="Rash S."/>
            <person name="Saiga H."/>
            <person name="Satake M."/>
            <person name="Terry A."/>
            <person name="Yamada L."/>
            <person name="Wang H.G."/>
            <person name="Awazu S."/>
            <person name="Azumi K."/>
            <person name="Boore J."/>
            <person name="Branno M."/>
            <person name="Chin-Bow S."/>
            <person name="DeSantis R."/>
            <person name="Doyle S."/>
            <person name="Francino P."/>
            <person name="Keys D.N."/>
            <person name="Haga S."/>
            <person name="Hayashi H."/>
            <person name="Hino K."/>
            <person name="Imai K.S."/>
            <person name="Inaba K."/>
            <person name="Kano S."/>
            <person name="Kobayashi K."/>
            <person name="Kobayashi M."/>
            <person name="Lee B.I."/>
            <person name="Makabe K.W."/>
            <person name="Manohar C."/>
            <person name="Matassi G."/>
            <person name="Medina M."/>
            <person name="Mochizuki Y."/>
            <person name="Mount S."/>
            <person name="Morishita T."/>
            <person name="Miura S."/>
            <person name="Nakayama A."/>
            <person name="Nishizaka S."/>
            <person name="Nomoto H."/>
            <person name="Ohta F."/>
            <person name="Oishi K."/>
            <person name="Rigoutsos I."/>
            <person name="Sano M."/>
            <person name="Sasaki A."/>
            <person name="Sasakura Y."/>
            <person name="Shoguchi E."/>
            <person name="Shin-i T."/>
            <person name="Spagnuolo A."/>
            <person name="Stainier D."/>
            <person name="Suzuki M.M."/>
            <person name="Tassy O."/>
            <person name="Takatori N."/>
            <person name="Tokuoka M."/>
            <person name="Yagi K."/>
            <person name="Yoshizaki F."/>
            <person name="Wada S."/>
            <person name="Zhang C."/>
            <person name="Hyatt P.D."/>
            <person name="Larimer F."/>
            <person name="Detter C."/>
            <person name="Doggett N."/>
            <person name="Glavina T."/>
            <person name="Hawkins T."/>
            <person name="Richardson P."/>
            <person name="Lucas S."/>
            <person name="Kohara Y."/>
            <person name="Levine M."/>
            <person name="Satoh N."/>
            <person name="Rokhsar D.S."/>
        </authorList>
    </citation>
    <scope>NUCLEOTIDE SEQUENCE [LARGE SCALE GENOMIC DNA]</scope>
</reference>
<dbReference type="EMBL" id="EAAA01001818">
    <property type="status" value="NOT_ANNOTATED_CDS"/>
    <property type="molecule type" value="Genomic_DNA"/>
</dbReference>
<keyword evidence="3 8" id="KW-0732">Signal</keyword>
<dbReference type="PROSITE" id="PS00640">
    <property type="entry name" value="THIOL_PROTEASE_ASN"/>
    <property type="match status" value="1"/>
</dbReference>
<dbReference type="GO" id="GO:0051603">
    <property type="term" value="P:proteolysis involved in protein catabolic process"/>
    <property type="evidence" value="ECO:0000318"/>
    <property type="project" value="GO_Central"/>
</dbReference>
<dbReference type="GO" id="GO:0005764">
    <property type="term" value="C:lysosome"/>
    <property type="evidence" value="ECO:0000318"/>
    <property type="project" value="GO_Central"/>
</dbReference>
<reference evidence="11" key="3">
    <citation type="submission" date="2025-08" db="UniProtKB">
        <authorList>
            <consortium name="Ensembl"/>
        </authorList>
    </citation>
    <scope>IDENTIFICATION</scope>
</reference>